<gene>
    <name evidence="1" type="ORF">INF30_11905</name>
</gene>
<accession>A0ABR9RLV3</accession>
<evidence type="ECO:0000313" key="2">
    <source>
        <dbReference type="Proteomes" id="UP000758652"/>
    </source>
</evidence>
<sequence>MKVWGKSEFKSDEHFLGTIQLSCKKNIYACTVGRTNCKWVLNLSAPNMYLCNLFVDNAINDWKNIFLVSDLFYELYKKSKEAGKNANEKLNDYFSSSSYMDLVDRIEDPMRLLFAKDPDDLELEIAILLHREIPVQESERLQEMGSELQEFIHV</sequence>
<dbReference type="EMBL" id="JADCKL010000012">
    <property type="protein sequence ID" value="MBE5063957.1"/>
    <property type="molecule type" value="Genomic_DNA"/>
</dbReference>
<dbReference type="Proteomes" id="UP000758652">
    <property type="component" value="Unassembled WGS sequence"/>
</dbReference>
<proteinExistence type="predicted"/>
<organism evidence="1 2">
    <name type="scientific">Claveliimonas monacensis</name>
    <dbReference type="NCBI Taxonomy" id="2779351"/>
    <lineage>
        <taxon>Bacteria</taxon>
        <taxon>Bacillati</taxon>
        <taxon>Bacillota</taxon>
        <taxon>Clostridia</taxon>
        <taxon>Lachnospirales</taxon>
        <taxon>Lachnospiraceae</taxon>
        <taxon>Claveliimonas</taxon>
    </lineage>
</organism>
<protein>
    <submittedName>
        <fullName evidence="1">Uncharacterized protein</fullName>
    </submittedName>
</protein>
<name>A0ABR9RLV3_9FIRM</name>
<keyword evidence="2" id="KW-1185">Reference proteome</keyword>
<dbReference type="RefSeq" id="WP_226395366.1">
    <property type="nucleotide sequence ID" value="NZ_JADCKL010000012.1"/>
</dbReference>
<reference evidence="1 2" key="1">
    <citation type="submission" date="2020-10" db="EMBL/GenBank/DDBJ databases">
        <title>ChiBAC.</title>
        <authorList>
            <person name="Zenner C."/>
            <person name="Hitch T.C.A."/>
            <person name="Clavel T."/>
        </authorList>
    </citation>
    <scope>NUCLEOTIDE SEQUENCE [LARGE SCALE GENOMIC DNA]</scope>
    <source>
        <strain evidence="1 2">DSM 108991</strain>
    </source>
</reference>
<comment type="caution">
    <text evidence="1">The sequence shown here is derived from an EMBL/GenBank/DDBJ whole genome shotgun (WGS) entry which is preliminary data.</text>
</comment>
<evidence type="ECO:0000313" key="1">
    <source>
        <dbReference type="EMBL" id="MBE5063957.1"/>
    </source>
</evidence>